<evidence type="ECO:0000256" key="1">
    <source>
        <dbReference type="SAM" id="MobiDB-lite"/>
    </source>
</evidence>
<feature type="region of interest" description="Disordered" evidence="1">
    <location>
        <begin position="1"/>
        <end position="45"/>
    </location>
</feature>
<feature type="compositionally biased region" description="Basic and acidic residues" evidence="1">
    <location>
        <begin position="1"/>
        <end position="13"/>
    </location>
</feature>
<comment type="caution">
    <text evidence="2">The sequence shown here is derived from an EMBL/GenBank/DDBJ whole genome shotgun (WGS) entry which is preliminary data.</text>
</comment>
<proteinExistence type="predicted"/>
<gene>
    <name evidence="2" type="ORF">SAY87_000514</name>
</gene>
<protein>
    <submittedName>
        <fullName evidence="2">Uncharacterized protein</fullName>
    </submittedName>
</protein>
<dbReference type="Proteomes" id="UP001345219">
    <property type="component" value="Chromosome 1"/>
</dbReference>
<evidence type="ECO:0000313" key="3">
    <source>
        <dbReference type="Proteomes" id="UP001345219"/>
    </source>
</evidence>
<sequence length="99" mass="10902">MNSKTEIPKRNSKTDLGSETQKAKELGNRKAGVEGGKDKEEEGTVGMDRYGRDRFVAVLVAIQVADLKVGGRSLRRLILKCSANYSPPGKDSWIDNSFM</sequence>
<organism evidence="2 3">
    <name type="scientific">Trapa incisa</name>
    <dbReference type="NCBI Taxonomy" id="236973"/>
    <lineage>
        <taxon>Eukaryota</taxon>
        <taxon>Viridiplantae</taxon>
        <taxon>Streptophyta</taxon>
        <taxon>Embryophyta</taxon>
        <taxon>Tracheophyta</taxon>
        <taxon>Spermatophyta</taxon>
        <taxon>Magnoliopsida</taxon>
        <taxon>eudicotyledons</taxon>
        <taxon>Gunneridae</taxon>
        <taxon>Pentapetalae</taxon>
        <taxon>rosids</taxon>
        <taxon>malvids</taxon>
        <taxon>Myrtales</taxon>
        <taxon>Lythraceae</taxon>
        <taxon>Trapa</taxon>
    </lineage>
</organism>
<reference evidence="2 3" key="1">
    <citation type="journal article" date="2023" name="Hortic Res">
        <title>Pangenome of water caltrop reveals structural variations and asymmetric subgenome divergence after allopolyploidization.</title>
        <authorList>
            <person name="Zhang X."/>
            <person name="Chen Y."/>
            <person name="Wang L."/>
            <person name="Yuan Y."/>
            <person name="Fang M."/>
            <person name="Shi L."/>
            <person name="Lu R."/>
            <person name="Comes H.P."/>
            <person name="Ma Y."/>
            <person name="Chen Y."/>
            <person name="Huang G."/>
            <person name="Zhou Y."/>
            <person name="Zheng Z."/>
            <person name="Qiu Y."/>
        </authorList>
    </citation>
    <scope>NUCLEOTIDE SEQUENCE [LARGE SCALE GENOMIC DNA]</scope>
    <source>
        <tissue evidence="2">Roots</tissue>
    </source>
</reference>
<keyword evidence="3" id="KW-1185">Reference proteome</keyword>
<name>A0AAN7GEN2_9MYRT</name>
<evidence type="ECO:0000313" key="2">
    <source>
        <dbReference type="EMBL" id="KAK4742513.1"/>
    </source>
</evidence>
<accession>A0AAN7GEN2</accession>
<feature type="compositionally biased region" description="Basic and acidic residues" evidence="1">
    <location>
        <begin position="21"/>
        <end position="42"/>
    </location>
</feature>
<dbReference type="EMBL" id="JAXIOK010000023">
    <property type="protein sequence ID" value="KAK4742513.1"/>
    <property type="molecule type" value="Genomic_DNA"/>
</dbReference>
<dbReference type="AlphaFoldDB" id="A0AAN7GEN2"/>